<keyword evidence="1 3" id="KW-0547">Nucleotide-binding</keyword>
<dbReference type="InterPro" id="IPR003593">
    <property type="entry name" value="AAA+_ATPase"/>
</dbReference>
<proteinExistence type="inferred from homology"/>
<dbReference type="InterPro" id="IPR031327">
    <property type="entry name" value="MCM"/>
</dbReference>
<dbReference type="InterPro" id="IPR012340">
    <property type="entry name" value="NA-bd_OB-fold"/>
</dbReference>
<dbReference type="Pfam" id="PF00493">
    <property type="entry name" value="MCM"/>
    <property type="match status" value="1"/>
</dbReference>
<evidence type="ECO:0000313" key="6">
    <source>
        <dbReference type="Proteomes" id="UP000270296"/>
    </source>
</evidence>
<evidence type="ECO:0000256" key="1">
    <source>
        <dbReference type="ARBA" id="ARBA00022741"/>
    </source>
</evidence>
<accession>A0A183IKJ6</accession>
<dbReference type="OrthoDB" id="271325at2759"/>
<dbReference type="PRINTS" id="PR01657">
    <property type="entry name" value="MCMFAMILY"/>
</dbReference>
<keyword evidence="6" id="KW-1185">Reference proteome</keyword>
<reference evidence="7" key="1">
    <citation type="submission" date="2016-06" db="UniProtKB">
        <authorList>
            <consortium name="WormBaseParasite"/>
        </authorList>
    </citation>
    <scope>IDENTIFICATION</scope>
</reference>
<dbReference type="GO" id="GO:0017116">
    <property type="term" value="F:single-stranded DNA helicase activity"/>
    <property type="evidence" value="ECO:0007669"/>
    <property type="project" value="TreeGrafter"/>
</dbReference>
<dbReference type="Pfam" id="PF17207">
    <property type="entry name" value="MCM_OB"/>
    <property type="match status" value="1"/>
</dbReference>
<dbReference type="PROSITE" id="PS50051">
    <property type="entry name" value="MCM_2"/>
    <property type="match status" value="1"/>
</dbReference>
<comment type="similarity">
    <text evidence="3">Belongs to the MCM family.</text>
</comment>
<dbReference type="SUPFAM" id="SSF52540">
    <property type="entry name" value="P-loop containing nucleoside triphosphate hydrolases"/>
    <property type="match status" value="1"/>
</dbReference>
<feature type="domain" description="MCM C-terminal AAA(+) ATPase" evidence="4">
    <location>
        <begin position="196"/>
        <end position="414"/>
    </location>
</feature>
<dbReference type="GO" id="GO:0005634">
    <property type="term" value="C:nucleus"/>
    <property type="evidence" value="ECO:0007669"/>
    <property type="project" value="UniProtKB-SubCell"/>
</dbReference>
<protein>
    <submittedName>
        <fullName evidence="7">MCM domain-containing protein</fullName>
    </submittedName>
</protein>
<dbReference type="EMBL" id="UZAM01008149">
    <property type="protein sequence ID" value="VDP03489.1"/>
    <property type="molecule type" value="Genomic_DNA"/>
</dbReference>
<dbReference type="AlphaFoldDB" id="A0A183IKJ6"/>
<organism evidence="7">
    <name type="scientific">Soboliphyme baturini</name>
    <dbReference type="NCBI Taxonomy" id="241478"/>
    <lineage>
        <taxon>Eukaryota</taxon>
        <taxon>Metazoa</taxon>
        <taxon>Ecdysozoa</taxon>
        <taxon>Nematoda</taxon>
        <taxon>Enoplea</taxon>
        <taxon>Dorylaimia</taxon>
        <taxon>Dioctophymatida</taxon>
        <taxon>Dioctophymatoidea</taxon>
        <taxon>Soboliphymatidae</taxon>
        <taxon>Soboliphyme</taxon>
    </lineage>
</organism>
<gene>
    <name evidence="5" type="ORF">SBAD_LOCUS4142</name>
</gene>
<dbReference type="Gene3D" id="2.40.50.140">
    <property type="entry name" value="Nucleic acid-binding proteins"/>
    <property type="match status" value="1"/>
</dbReference>
<keyword evidence="2 3" id="KW-0067">ATP-binding</keyword>
<dbReference type="GO" id="GO:0000724">
    <property type="term" value="P:double-strand break repair via homologous recombination"/>
    <property type="evidence" value="ECO:0007669"/>
    <property type="project" value="TreeGrafter"/>
</dbReference>
<reference evidence="5 6" key="2">
    <citation type="submission" date="2018-11" db="EMBL/GenBank/DDBJ databases">
        <authorList>
            <consortium name="Pathogen Informatics"/>
        </authorList>
    </citation>
    <scope>NUCLEOTIDE SEQUENCE [LARGE SCALE GENOMIC DNA]</scope>
</reference>
<evidence type="ECO:0000256" key="2">
    <source>
        <dbReference type="ARBA" id="ARBA00022840"/>
    </source>
</evidence>
<dbReference type="SMART" id="SM00382">
    <property type="entry name" value="AAA"/>
    <property type="match status" value="1"/>
</dbReference>
<dbReference type="InterPro" id="IPR027417">
    <property type="entry name" value="P-loop_NTPase"/>
</dbReference>
<dbReference type="GO" id="GO:0003697">
    <property type="term" value="F:single-stranded DNA binding"/>
    <property type="evidence" value="ECO:0007669"/>
    <property type="project" value="TreeGrafter"/>
</dbReference>
<dbReference type="InterPro" id="IPR033762">
    <property type="entry name" value="MCM_OB"/>
</dbReference>
<sequence>MPINRLQSEDGSLLGKLICVRGVVCKMSEVRLVQVKKQLKCKRCGYKFICEGTFDQFYRLSLPETCPSPTVCNSHKFDDCHALKPPPLNFCRLYQELKVQDTSHCKSSVLVSETVRVILEDSLCDACQLGQTVAVTGILHRRWEILKKLQEPAVQLVILATSVLPVEVERSDFVNENLEEEFQKFWQQHEQHLLRGRNVIVSSFCPEICELYFVKLALLLVVIGGVSGTSETVCWYVLNLFSLFGDVLNTEKFSPLTLFSLSGTVLRGDPHILLIGKPGTGKSQLLKCVRKLASRSVYTTGIGTTNAGLTCHAVRDGGEWHLEAGALPLAHGGICCTDEFMSMKESDKEALREAMEQQTVSVAKAGIVSRLNCRCSIVAACNSETSRIGVSSESTSAIPLSSPLLSRFDIVLFMDGDQKAWTNKICRSVLMNQLKASRQDVTAAAQNPNNGGDLLWSLSKLKEYIRRVKKIEPVLSPDAKKYAVGFKLIDIK</sequence>
<dbReference type="GO" id="GO:0042555">
    <property type="term" value="C:MCM complex"/>
    <property type="evidence" value="ECO:0007669"/>
    <property type="project" value="TreeGrafter"/>
</dbReference>
<evidence type="ECO:0000259" key="4">
    <source>
        <dbReference type="PROSITE" id="PS50051"/>
    </source>
</evidence>
<dbReference type="SUPFAM" id="SSF50249">
    <property type="entry name" value="Nucleic acid-binding proteins"/>
    <property type="match status" value="1"/>
</dbReference>
<evidence type="ECO:0000313" key="5">
    <source>
        <dbReference type="EMBL" id="VDP03489.1"/>
    </source>
</evidence>
<dbReference type="PANTHER" id="PTHR11630">
    <property type="entry name" value="DNA REPLICATION LICENSING FACTOR MCM FAMILY MEMBER"/>
    <property type="match status" value="1"/>
</dbReference>
<dbReference type="SMART" id="SM00350">
    <property type="entry name" value="MCM"/>
    <property type="match status" value="1"/>
</dbReference>
<dbReference type="WBParaSite" id="SBAD_0000432301-mRNA-1">
    <property type="protein sequence ID" value="SBAD_0000432301-mRNA-1"/>
    <property type="gene ID" value="SBAD_0000432301"/>
</dbReference>
<dbReference type="GO" id="GO:0005524">
    <property type="term" value="F:ATP binding"/>
    <property type="evidence" value="ECO:0007669"/>
    <property type="project" value="UniProtKB-KW"/>
</dbReference>
<evidence type="ECO:0000256" key="3">
    <source>
        <dbReference type="RuleBase" id="RU004070"/>
    </source>
</evidence>
<dbReference type="PANTHER" id="PTHR11630:SF48">
    <property type="entry name" value="DNA HELICASE MCM9"/>
    <property type="match status" value="1"/>
</dbReference>
<name>A0A183IKJ6_9BILA</name>
<dbReference type="Gene3D" id="3.40.50.300">
    <property type="entry name" value="P-loop containing nucleotide triphosphate hydrolases"/>
    <property type="match status" value="1"/>
</dbReference>
<dbReference type="Gene3D" id="2.20.28.10">
    <property type="match status" value="1"/>
</dbReference>
<evidence type="ECO:0000313" key="7">
    <source>
        <dbReference type="WBParaSite" id="SBAD_0000432301-mRNA-1"/>
    </source>
</evidence>
<dbReference type="GO" id="GO:0016787">
    <property type="term" value="F:hydrolase activity"/>
    <property type="evidence" value="ECO:0007669"/>
    <property type="project" value="UniProtKB-KW"/>
</dbReference>
<keyword evidence="3" id="KW-0238">DNA-binding</keyword>
<dbReference type="InterPro" id="IPR001208">
    <property type="entry name" value="MCM_dom"/>
</dbReference>
<dbReference type="Proteomes" id="UP000270296">
    <property type="component" value="Unassembled WGS sequence"/>
</dbReference>